<evidence type="ECO:0000313" key="2">
    <source>
        <dbReference type="EMBL" id="SLM11229.1"/>
    </source>
</evidence>
<dbReference type="InterPro" id="IPR011604">
    <property type="entry name" value="PDDEXK-like_dom_sf"/>
</dbReference>
<dbReference type="InterPro" id="IPR038726">
    <property type="entry name" value="PDDEXK_AddAB-type"/>
</dbReference>
<feature type="domain" description="PD-(D/E)XK endonuclease-like" evidence="1">
    <location>
        <begin position="677"/>
        <end position="979"/>
    </location>
</feature>
<evidence type="ECO:0000259" key="1">
    <source>
        <dbReference type="Pfam" id="PF12705"/>
    </source>
</evidence>
<name>A0A3P3XGM4_9SPIR</name>
<protein>
    <recommendedName>
        <fullName evidence="1">PD-(D/E)XK endonuclease-like domain-containing protein</fullName>
    </recommendedName>
</protein>
<sequence>MDRRAARYAELLKTPIGSDIERYVRDNTVIFAFPSQDAADSWARALLASKVFKAVALDRFLGFEPLLRTIGLDDERERESERAGTRMAQHADRWAWAIRALESLKGSEAQHSLVLRRILPTLPGGESYSISHLLRLVRLVPALYEIDAYARQSRKEPLGSAEKQRQFAFLREELEDLKALARHYRDFLNDQNIIDYHFLAQDQSLSSGHHVRAYGLKRDFARLGLGIEHEQSRLYFPESALPDFSEIRLPPYIQFDSAIDEIEYVFASISEEIEQGLEPEDIAISVCRLNPQKAAWIRQIAADCGVPVSIRSGSPLSSTPFGRLLRAIQQASREGLTLDALDSLAAFTSIQNRDPEAWRQLRITAARAHIPSPSPNAAYVHGLWKESAQIGMSVLNLVQKYDALWKDITEVAQSKNFSGLYLAILRFLERWVDTTKLSAESYTDRSMRMALDELQAFVEREDAFQTSHFSPFEVYLAALSTKNYIPVMAENAVRVFDFGTTAGLAAISQYIIGASQDGLAAYFENQTALRSELASLLGLDGTYRIEELVALHSLGDAHFSFARESFDGYEVAHPFFGAALAENANAMRNGTASVLSRVPRRVERAIWQSTTMLASDTPLALTKGQKQRFSEGFSAFPGHLAFDTRTYAHPAPLDAPIAKRFLKATDSFDFDRDFAIFSPHSLRDRMRCGFRWFASRIGAADMYALDDLSMILGNFLHTTYQRIIRALMQHASASTSSEVTDDIFLDIFKQAAKTTAEEMFASKGPGIRPALMTYFDRARHRLKTLQEFEALAFQPYRREGFELPFEHVFDSEKAILRGRIDCIFSRIDESAGNAQCLVIIDYKKNSIPKASAMRPRGQESSGVVDDSDDIEDTASSMAVQELQVPLYALAEELDGKLVEGALYWSIEKAEGVAYIAPPALPPGYGLAKAFKTASETADVRAVLRQTLAAASMAVRNGELIDLALDRASCGDCPFRALCRYWYFLES</sequence>
<dbReference type="Gene3D" id="3.90.320.10">
    <property type="match status" value="1"/>
</dbReference>
<proteinExistence type="predicted"/>
<dbReference type="SUPFAM" id="SSF52540">
    <property type="entry name" value="P-loop containing nucleoside triphosphate hydrolases"/>
    <property type="match status" value="1"/>
</dbReference>
<accession>A0A3P3XGM4</accession>
<dbReference type="AlphaFoldDB" id="A0A3P3XGM4"/>
<gene>
    <name evidence="2" type="ORF">SPIROBIBN47_190010</name>
</gene>
<dbReference type="Pfam" id="PF12705">
    <property type="entry name" value="PDDEXK_1"/>
    <property type="match status" value="1"/>
</dbReference>
<organism evidence="2">
    <name type="scientific">uncultured spirochete</name>
    <dbReference type="NCBI Taxonomy" id="156406"/>
    <lineage>
        <taxon>Bacteria</taxon>
        <taxon>Pseudomonadati</taxon>
        <taxon>Spirochaetota</taxon>
        <taxon>Spirochaetia</taxon>
        <taxon>Spirochaetales</taxon>
        <taxon>environmental samples</taxon>
    </lineage>
</organism>
<dbReference type="InterPro" id="IPR027417">
    <property type="entry name" value="P-loop_NTPase"/>
</dbReference>
<reference evidence="2" key="1">
    <citation type="submission" date="2017-02" db="EMBL/GenBank/DDBJ databases">
        <authorList>
            <person name="Regsiter A."/>
            <person name="William W."/>
        </authorList>
    </citation>
    <scope>NUCLEOTIDE SEQUENCE</scope>
    <source>
        <strain evidence="2">Bib</strain>
    </source>
</reference>
<dbReference type="EMBL" id="FWDM01000011">
    <property type="protein sequence ID" value="SLM11229.1"/>
    <property type="molecule type" value="Genomic_DNA"/>
</dbReference>